<evidence type="ECO:0000313" key="2">
    <source>
        <dbReference type="EMBL" id="GAE89112.1"/>
    </source>
</evidence>
<reference evidence="2" key="1">
    <citation type="journal article" date="2014" name="Genome Announc.">
        <title>Draft Genome Sequence of Clostridium straminisolvens Strain JCM 21531T, Isolated from a Cellulose-Degrading Bacterial Community.</title>
        <authorList>
            <person name="Yuki M."/>
            <person name="Oshima K."/>
            <person name="Suda W."/>
            <person name="Sakamoto M."/>
            <person name="Kitamura K."/>
            <person name="Iida T."/>
            <person name="Hattori M."/>
            <person name="Ohkuma M."/>
        </authorList>
    </citation>
    <scope>NUCLEOTIDE SEQUENCE [LARGE SCALE GENOMIC DNA]</scope>
    <source>
        <strain evidence="2">JCM 21531</strain>
    </source>
</reference>
<dbReference type="EMBL" id="BAVR01000030">
    <property type="protein sequence ID" value="GAE89112.1"/>
    <property type="molecule type" value="Genomic_DNA"/>
</dbReference>
<dbReference type="SUPFAM" id="SSF109604">
    <property type="entry name" value="HD-domain/PDEase-like"/>
    <property type="match status" value="1"/>
</dbReference>
<accession>W4V7C4</accession>
<dbReference type="STRING" id="1294263.JCM21531_2606"/>
<dbReference type="CDD" id="cd00077">
    <property type="entry name" value="HDc"/>
    <property type="match status" value="1"/>
</dbReference>
<dbReference type="InterPro" id="IPR003607">
    <property type="entry name" value="HD/PDEase_dom"/>
</dbReference>
<feature type="domain" description="HD" evidence="1">
    <location>
        <begin position="57"/>
        <end position="138"/>
    </location>
</feature>
<organism evidence="2 3">
    <name type="scientific">Acetivibrio straminisolvens JCM 21531</name>
    <dbReference type="NCBI Taxonomy" id="1294263"/>
    <lineage>
        <taxon>Bacteria</taxon>
        <taxon>Bacillati</taxon>
        <taxon>Bacillota</taxon>
        <taxon>Clostridia</taxon>
        <taxon>Eubacteriales</taxon>
        <taxon>Oscillospiraceae</taxon>
        <taxon>Acetivibrio</taxon>
    </lineage>
</organism>
<dbReference type="AlphaFoldDB" id="W4V7C4"/>
<comment type="caution">
    <text evidence="2">The sequence shown here is derived from an EMBL/GenBank/DDBJ whole genome shotgun (WGS) entry which is preliminary data.</text>
</comment>
<keyword evidence="3" id="KW-1185">Reference proteome</keyword>
<gene>
    <name evidence="2" type="ORF">JCM21531_2606</name>
</gene>
<name>W4V7C4_9FIRM</name>
<evidence type="ECO:0000313" key="3">
    <source>
        <dbReference type="Proteomes" id="UP000019109"/>
    </source>
</evidence>
<proteinExistence type="predicted"/>
<protein>
    <recommendedName>
        <fullName evidence="1">HD domain-containing protein</fullName>
    </recommendedName>
</protein>
<dbReference type="InterPro" id="IPR006674">
    <property type="entry name" value="HD_domain"/>
</dbReference>
<dbReference type="Pfam" id="PF01966">
    <property type="entry name" value="HD"/>
    <property type="match status" value="1"/>
</dbReference>
<sequence>MCFVDKGAGDVKNIRHIWEVLYGLITLKDLKNNEEIKSLFEVADRQLAALGYTEHSFRHVGLVAKEAGEILETLGFPEREVELAKIAGYLHDIGNAVNRIDHAHSGAILAYGILTKMGMGYSEAAEIMMAIGNHDENSGAPVSNISAALILADKSDVHRTRVRNNDIATFDIHDRVNYAVDSSELYVDNEKKVVVLELHIDTEICPVMDYFEIFLVRMTMNRRAAEFLGLKFQLIINGTHLL</sequence>
<dbReference type="Proteomes" id="UP000019109">
    <property type="component" value="Unassembled WGS sequence"/>
</dbReference>
<dbReference type="Gene3D" id="1.10.3210.10">
    <property type="entry name" value="Hypothetical protein af1432"/>
    <property type="match status" value="1"/>
</dbReference>
<evidence type="ECO:0000259" key="1">
    <source>
        <dbReference type="Pfam" id="PF01966"/>
    </source>
</evidence>